<feature type="domain" description="Zeta toxin" evidence="4">
    <location>
        <begin position="83"/>
        <end position="178"/>
    </location>
</feature>
<evidence type="ECO:0000313" key="6">
    <source>
        <dbReference type="Proteomes" id="UP001197093"/>
    </source>
</evidence>
<dbReference type="GO" id="GO:0005524">
    <property type="term" value="F:ATP binding"/>
    <property type="evidence" value="ECO:0007669"/>
    <property type="project" value="UniProtKB-KW"/>
</dbReference>
<evidence type="ECO:0000256" key="2">
    <source>
        <dbReference type="ARBA" id="ARBA00022840"/>
    </source>
</evidence>
<dbReference type="InterPro" id="IPR027417">
    <property type="entry name" value="P-loop_NTPase"/>
</dbReference>
<dbReference type="Gene3D" id="3.40.50.300">
    <property type="entry name" value="P-loop containing nucleotide triphosphate hydrolases"/>
    <property type="match status" value="2"/>
</dbReference>
<organism evidence="5 6">
    <name type="scientific">Staphylotrichum longicolle</name>
    <dbReference type="NCBI Taxonomy" id="669026"/>
    <lineage>
        <taxon>Eukaryota</taxon>
        <taxon>Fungi</taxon>
        <taxon>Dikarya</taxon>
        <taxon>Ascomycota</taxon>
        <taxon>Pezizomycotina</taxon>
        <taxon>Sordariomycetes</taxon>
        <taxon>Sordariomycetidae</taxon>
        <taxon>Sordariales</taxon>
        <taxon>Chaetomiaceae</taxon>
        <taxon>Staphylotrichum</taxon>
    </lineage>
</organism>
<dbReference type="Proteomes" id="UP001197093">
    <property type="component" value="Unassembled WGS sequence"/>
</dbReference>
<dbReference type="InterPro" id="IPR025662">
    <property type="entry name" value="Sigma_54_int_dom_ATP-bd_1"/>
</dbReference>
<reference evidence="5" key="1">
    <citation type="submission" date="2023-02" db="EMBL/GenBank/DDBJ databases">
        <authorList>
            <person name="Palmer J.M."/>
        </authorList>
    </citation>
    <scope>NUCLEOTIDE SEQUENCE</scope>
    <source>
        <strain evidence="5">FW57</strain>
    </source>
</reference>
<sequence length="299" mass="32238">MEGHRDDGFAPTQKTPTDAPPPQQPLWGPNSIPAQPATLSAAEIDRLLASWQLTPEQHDAILRDVIIPTELGPYLPAPPRDPSTRPLVVLVLGQTGAGKTLLAPRLLEAMADTYKPHHPHYTRCLALSRPTTPPPGLRHAARWLQAVCARAASGGLDVLVEAACRREGDLQRLVQAFSSPFLVSEKGAGMTMTCAIVVVRRNGIVVYSNSRRTGGRAGWQSPAGALKALRRERARGLSPEERRAAEADIAMLRGLQNPKVDREIEEIQALMAGLGTVEDGAADVTPFDAAEFVSRGLSW</sequence>
<comment type="caution">
    <text evidence="5">The sequence shown here is derived from an EMBL/GenBank/DDBJ whole genome shotgun (WGS) entry which is preliminary data.</text>
</comment>
<dbReference type="Pfam" id="PF06414">
    <property type="entry name" value="Zeta_toxin"/>
    <property type="match status" value="1"/>
</dbReference>
<evidence type="ECO:0000256" key="3">
    <source>
        <dbReference type="SAM" id="MobiDB-lite"/>
    </source>
</evidence>
<accession>A0AAD4EZJ9</accession>
<keyword evidence="2" id="KW-0067">ATP-binding</keyword>
<evidence type="ECO:0000259" key="4">
    <source>
        <dbReference type="Pfam" id="PF06414"/>
    </source>
</evidence>
<proteinExistence type="predicted"/>
<dbReference type="PROSITE" id="PS00675">
    <property type="entry name" value="SIGMA54_INTERACT_1"/>
    <property type="match status" value="1"/>
</dbReference>
<dbReference type="GO" id="GO:0016301">
    <property type="term" value="F:kinase activity"/>
    <property type="evidence" value="ECO:0007669"/>
    <property type="project" value="InterPro"/>
</dbReference>
<keyword evidence="1" id="KW-0547">Nucleotide-binding</keyword>
<evidence type="ECO:0000313" key="5">
    <source>
        <dbReference type="EMBL" id="KAG7290260.1"/>
    </source>
</evidence>
<gene>
    <name evidence="5" type="ORF">NEMBOFW57_000259</name>
</gene>
<dbReference type="SUPFAM" id="SSF52540">
    <property type="entry name" value="P-loop containing nucleoside triphosphate hydrolases"/>
    <property type="match status" value="1"/>
</dbReference>
<evidence type="ECO:0000256" key="1">
    <source>
        <dbReference type="ARBA" id="ARBA00022741"/>
    </source>
</evidence>
<dbReference type="AlphaFoldDB" id="A0AAD4EZJ9"/>
<dbReference type="InterPro" id="IPR010488">
    <property type="entry name" value="Zeta_toxin_domain"/>
</dbReference>
<protein>
    <recommendedName>
        <fullName evidence="4">Zeta toxin domain-containing protein</fullName>
    </recommendedName>
</protein>
<keyword evidence="6" id="KW-1185">Reference proteome</keyword>
<dbReference type="EMBL" id="JAHCVI010000001">
    <property type="protein sequence ID" value="KAG7290260.1"/>
    <property type="molecule type" value="Genomic_DNA"/>
</dbReference>
<name>A0AAD4EZJ9_9PEZI</name>
<feature type="region of interest" description="Disordered" evidence="3">
    <location>
        <begin position="1"/>
        <end position="33"/>
    </location>
</feature>